<dbReference type="Pfam" id="PF11595">
    <property type="entry name" value="DUF3245"/>
    <property type="match status" value="1"/>
</dbReference>
<dbReference type="AlphaFoldDB" id="A0A9N9LYU1"/>
<accession>A0A9N9LYU1</accession>
<evidence type="ECO:0000313" key="2">
    <source>
        <dbReference type="EMBL" id="CAG8983584.1"/>
    </source>
</evidence>
<feature type="region of interest" description="Disordered" evidence="1">
    <location>
        <begin position="99"/>
        <end position="317"/>
    </location>
</feature>
<sequence>MATTEEGEKDGKSVGLSKEEYEIITNKIAVAIARHEEVVKGWIAQSARSKEPRKTLEQLQAEDAELFRPQPPRLGIGCPIPAHFLKSDAEIGNTSLRAKLLPSKGLKASKARDAEEKAASAKRGMREQSSDEEEGRSGLGRAKKQKTKLAPEPSKKVKEVAALADPGAGKGRMRFDEEDSEPAADLGAVEDLKLKQSDQEPDEAVEILGESQLIKKQKKKKKKKSKLSAAGISEREPQGIPILPSRSIPGSLPRVAPVSTGVAKITIPMADEMEVDTPANGDMEEAERLRKKELKKELKKQRKKERREKKRSGGGTS</sequence>
<keyword evidence="3" id="KW-1185">Reference proteome</keyword>
<feature type="compositionally biased region" description="Basic residues" evidence="1">
    <location>
        <begin position="297"/>
        <end position="317"/>
    </location>
</feature>
<dbReference type="InterPro" id="IPR021641">
    <property type="entry name" value="DUF3245"/>
</dbReference>
<organism evidence="2 3">
    <name type="scientific">Hymenoscyphus albidus</name>
    <dbReference type="NCBI Taxonomy" id="595503"/>
    <lineage>
        <taxon>Eukaryota</taxon>
        <taxon>Fungi</taxon>
        <taxon>Dikarya</taxon>
        <taxon>Ascomycota</taxon>
        <taxon>Pezizomycotina</taxon>
        <taxon>Leotiomycetes</taxon>
        <taxon>Helotiales</taxon>
        <taxon>Helotiaceae</taxon>
        <taxon>Hymenoscyphus</taxon>
    </lineage>
</organism>
<dbReference type="OrthoDB" id="3438340at2759"/>
<dbReference type="EMBL" id="CAJVRM010000731">
    <property type="protein sequence ID" value="CAG8983584.1"/>
    <property type="molecule type" value="Genomic_DNA"/>
</dbReference>
<comment type="caution">
    <text evidence="2">The sequence shown here is derived from an EMBL/GenBank/DDBJ whole genome shotgun (WGS) entry which is preliminary data.</text>
</comment>
<reference evidence="2" key="1">
    <citation type="submission" date="2021-07" db="EMBL/GenBank/DDBJ databases">
        <authorList>
            <person name="Durling M."/>
        </authorList>
    </citation>
    <scope>NUCLEOTIDE SEQUENCE</scope>
</reference>
<proteinExistence type="predicted"/>
<feature type="compositionally biased region" description="Basic and acidic residues" evidence="1">
    <location>
        <begin position="110"/>
        <end position="129"/>
    </location>
</feature>
<evidence type="ECO:0000313" key="3">
    <source>
        <dbReference type="Proteomes" id="UP000701801"/>
    </source>
</evidence>
<evidence type="ECO:0000256" key="1">
    <source>
        <dbReference type="SAM" id="MobiDB-lite"/>
    </source>
</evidence>
<name>A0A9N9LYU1_9HELO</name>
<gene>
    <name evidence="2" type="ORF">HYALB_00004604</name>
</gene>
<feature type="compositionally biased region" description="Basic residues" evidence="1">
    <location>
        <begin position="215"/>
        <end position="226"/>
    </location>
</feature>
<dbReference type="Proteomes" id="UP000701801">
    <property type="component" value="Unassembled WGS sequence"/>
</dbReference>
<feature type="compositionally biased region" description="Basic and acidic residues" evidence="1">
    <location>
        <begin position="286"/>
        <end position="296"/>
    </location>
</feature>
<protein>
    <submittedName>
        <fullName evidence="2">Uncharacterized protein</fullName>
    </submittedName>
</protein>